<dbReference type="SUPFAM" id="SSF46458">
    <property type="entry name" value="Globin-like"/>
    <property type="match status" value="1"/>
</dbReference>
<dbReference type="Gene3D" id="1.10.490.10">
    <property type="entry name" value="Globins"/>
    <property type="match status" value="1"/>
</dbReference>
<keyword evidence="1" id="KW-0813">Transport</keyword>
<sequence>MDIHEVFNDSYARCNGNPHFMPLFYERFLEKDETFRSMFTHVDMENQMKMIKASLLIIMLAATSEQARATVKKFGKRHGPDGLGIKPLDIDLWFECLIDTIKECDPAYNQSVEQAWRQCFNEGIAIMKAECKS</sequence>
<evidence type="ECO:0000313" key="4">
    <source>
        <dbReference type="Proteomes" id="UP000240987"/>
    </source>
</evidence>
<dbReference type="Proteomes" id="UP000240987">
    <property type="component" value="Unassembled WGS sequence"/>
</dbReference>
<comment type="caution">
    <text evidence="3">The sequence shown here is derived from an EMBL/GenBank/DDBJ whole genome shotgun (WGS) entry which is preliminary data.</text>
</comment>
<dbReference type="InterPro" id="IPR012292">
    <property type="entry name" value="Globin/Proto"/>
</dbReference>
<name>A0A2T3J887_9GAMM</name>
<dbReference type="InterPro" id="IPR044399">
    <property type="entry name" value="Mb-like_M"/>
</dbReference>
<evidence type="ECO:0000313" key="3">
    <source>
        <dbReference type="EMBL" id="PSU44949.1"/>
    </source>
</evidence>
<dbReference type="Pfam" id="PF00042">
    <property type="entry name" value="Globin"/>
    <property type="match status" value="1"/>
</dbReference>
<reference evidence="3 4" key="1">
    <citation type="submission" date="2018-01" db="EMBL/GenBank/DDBJ databases">
        <title>Whole genome sequencing of Histamine producing bacteria.</title>
        <authorList>
            <person name="Butler K."/>
        </authorList>
    </citation>
    <scope>NUCLEOTIDE SEQUENCE [LARGE SCALE GENOMIC DNA]</scope>
    <source>
        <strain evidence="3 4">JCM 12947</strain>
    </source>
</reference>
<keyword evidence="1" id="KW-0408">Iron</keyword>
<dbReference type="GO" id="GO:0005344">
    <property type="term" value="F:oxygen carrier activity"/>
    <property type="evidence" value="ECO:0007669"/>
    <property type="project" value="UniProtKB-KW"/>
</dbReference>
<dbReference type="InterPro" id="IPR000971">
    <property type="entry name" value="Globin"/>
</dbReference>
<dbReference type="GO" id="GO:0019825">
    <property type="term" value="F:oxygen binding"/>
    <property type="evidence" value="ECO:0007669"/>
    <property type="project" value="InterPro"/>
</dbReference>
<dbReference type="GO" id="GO:0020037">
    <property type="term" value="F:heme binding"/>
    <property type="evidence" value="ECO:0007669"/>
    <property type="project" value="InterPro"/>
</dbReference>
<gene>
    <name evidence="3" type="ORF">C9J12_25085</name>
</gene>
<organism evidence="3 4">
    <name type="scientific">Photobacterium frigidiphilum</name>
    <dbReference type="NCBI Taxonomy" id="264736"/>
    <lineage>
        <taxon>Bacteria</taxon>
        <taxon>Pseudomonadati</taxon>
        <taxon>Pseudomonadota</taxon>
        <taxon>Gammaproteobacteria</taxon>
        <taxon>Vibrionales</taxon>
        <taxon>Vibrionaceae</taxon>
        <taxon>Photobacterium</taxon>
    </lineage>
</organism>
<dbReference type="InterPro" id="IPR009050">
    <property type="entry name" value="Globin-like_sf"/>
</dbReference>
<comment type="similarity">
    <text evidence="1">Belongs to the globin family.</text>
</comment>
<dbReference type="AlphaFoldDB" id="A0A2T3J887"/>
<keyword evidence="4" id="KW-1185">Reference proteome</keyword>
<protein>
    <submittedName>
        <fullName evidence="3">Globin</fullName>
    </submittedName>
</protein>
<dbReference type="CDD" id="cd01040">
    <property type="entry name" value="Mb-like"/>
    <property type="match status" value="1"/>
</dbReference>
<dbReference type="RefSeq" id="WP_107245200.1">
    <property type="nucleotide sequence ID" value="NZ_PYMJ01000039.1"/>
</dbReference>
<proteinExistence type="inferred from homology"/>
<accession>A0A2T3J887</accession>
<evidence type="ECO:0000259" key="2">
    <source>
        <dbReference type="Pfam" id="PF00042"/>
    </source>
</evidence>
<keyword evidence="1" id="KW-0349">Heme</keyword>
<keyword evidence="1" id="KW-0479">Metal-binding</keyword>
<dbReference type="EMBL" id="PYMJ01000039">
    <property type="protein sequence ID" value="PSU44949.1"/>
    <property type="molecule type" value="Genomic_DNA"/>
</dbReference>
<keyword evidence="1" id="KW-0561">Oxygen transport</keyword>
<dbReference type="OrthoDB" id="980856at2"/>
<feature type="domain" description="Globin" evidence="2">
    <location>
        <begin position="24"/>
        <end position="122"/>
    </location>
</feature>
<evidence type="ECO:0000256" key="1">
    <source>
        <dbReference type="RuleBase" id="RU000356"/>
    </source>
</evidence>